<gene>
    <name evidence="2" type="ORF">CTA1_13049</name>
</gene>
<feature type="compositionally biased region" description="Polar residues" evidence="1">
    <location>
        <begin position="84"/>
        <end position="94"/>
    </location>
</feature>
<protein>
    <submittedName>
        <fullName evidence="2">Uncharacterized protein</fullName>
    </submittedName>
</protein>
<proteinExistence type="predicted"/>
<evidence type="ECO:0000313" key="3">
    <source>
        <dbReference type="Proteomes" id="UP000310108"/>
    </source>
</evidence>
<accession>A0A4U6XMQ4</accession>
<dbReference type="Proteomes" id="UP000310108">
    <property type="component" value="Unassembled WGS sequence"/>
</dbReference>
<reference evidence="2 3" key="1">
    <citation type="journal article" date="2019" name="PLoS ONE">
        <title>Comparative genome analysis indicates high evolutionary potential of pathogenicity genes in Colletotrichum tanaceti.</title>
        <authorList>
            <person name="Lelwala R.V."/>
            <person name="Korhonen P.K."/>
            <person name="Young N.D."/>
            <person name="Scott J.B."/>
            <person name="Ades P.A."/>
            <person name="Gasser R.B."/>
            <person name="Taylor P.W.J."/>
        </authorList>
    </citation>
    <scope>NUCLEOTIDE SEQUENCE [LARGE SCALE GENOMIC DNA]</scope>
    <source>
        <strain evidence="2">BRIP57314</strain>
    </source>
</reference>
<keyword evidence="3" id="KW-1185">Reference proteome</keyword>
<organism evidence="2 3">
    <name type="scientific">Colletotrichum tanaceti</name>
    <dbReference type="NCBI Taxonomy" id="1306861"/>
    <lineage>
        <taxon>Eukaryota</taxon>
        <taxon>Fungi</taxon>
        <taxon>Dikarya</taxon>
        <taxon>Ascomycota</taxon>
        <taxon>Pezizomycotina</taxon>
        <taxon>Sordariomycetes</taxon>
        <taxon>Hypocreomycetidae</taxon>
        <taxon>Glomerellales</taxon>
        <taxon>Glomerellaceae</taxon>
        <taxon>Colletotrichum</taxon>
        <taxon>Colletotrichum destructivum species complex</taxon>
    </lineage>
</organism>
<feature type="region of interest" description="Disordered" evidence="1">
    <location>
        <begin position="61"/>
        <end position="99"/>
    </location>
</feature>
<dbReference type="AlphaFoldDB" id="A0A4U6XMQ4"/>
<sequence>MGQSSLKHSSSARRTTEVATVDIVRDYGAMEREKSSGKTRQTSVYAPEASAAIVALGELPHFHGQPHRGRQRTGIGPNSPEAPTKNSADTTTEASPVRLGKKRLAIEAEVEARTTRHKRTKTLNAVAASSSAPATDIAKPSIARGAPLSGISDDLQRPVVQEMHRKFVQRLESLGHLVVVKNNVRQVIELNAEKIEKLGRMFFSTFISNLKVNVVNSVERFKSHQHSSMFGNIAADDEKPALIKELASVLLTIATAQTSASSVTYSYSLVQACLH</sequence>
<evidence type="ECO:0000256" key="1">
    <source>
        <dbReference type="SAM" id="MobiDB-lite"/>
    </source>
</evidence>
<dbReference type="EMBL" id="PJEX01000053">
    <property type="protein sequence ID" value="TKW56983.1"/>
    <property type="molecule type" value="Genomic_DNA"/>
</dbReference>
<comment type="caution">
    <text evidence="2">The sequence shown here is derived from an EMBL/GenBank/DDBJ whole genome shotgun (WGS) entry which is preliminary data.</text>
</comment>
<name>A0A4U6XMQ4_9PEZI</name>
<evidence type="ECO:0000313" key="2">
    <source>
        <dbReference type="EMBL" id="TKW56983.1"/>
    </source>
</evidence>